<reference evidence="2 3" key="1">
    <citation type="submission" date="2018-02" db="EMBL/GenBank/DDBJ databases">
        <title>The genomes of Aspergillus section Nigri reveals drivers in fungal speciation.</title>
        <authorList>
            <consortium name="DOE Joint Genome Institute"/>
            <person name="Vesth T.C."/>
            <person name="Nybo J."/>
            <person name="Theobald S."/>
            <person name="Brandl J."/>
            <person name="Frisvad J.C."/>
            <person name="Nielsen K.F."/>
            <person name="Lyhne E.K."/>
            <person name="Kogle M.E."/>
            <person name="Kuo A."/>
            <person name="Riley R."/>
            <person name="Clum A."/>
            <person name="Nolan M."/>
            <person name="Lipzen A."/>
            <person name="Salamov A."/>
            <person name="Henrissat B."/>
            <person name="Wiebenga A."/>
            <person name="De vries R.P."/>
            <person name="Grigoriev I.V."/>
            <person name="Mortensen U.H."/>
            <person name="Andersen M.R."/>
            <person name="Baker S.E."/>
        </authorList>
    </citation>
    <scope>NUCLEOTIDE SEQUENCE [LARGE SCALE GENOMIC DNA]</scope>
    <source>
        <strain evidence="2 3">CBS 101889</strain>
    </source>
</reference>
<dbReference type="OrthoDB" id="1933717at2759"/>
<dbReference type="Proteomes" id="UP000248961">
    <property type="component" value="Unassembled WGS sequence"/>
</dbReference>
<evidence type="ECO:0000313" key="3">
    <source>
        <dbReference type="Proteomes" id="UP000248961"/>
    </source>
</evidence>
<evidence type="ECO:0000313" key="2">
    <source>
        <dbReference type="EMBL" id="RAL12389.1"/>
    </source>
</evidence>
<evidence type="ECO:0000256" key="1">
    <source>
        <dbReference type="SAM" id="MobiDB-lite"/>
    </source>
</evidence>
<keyword evidence="3" id="KW-1185">Reference proteome</keyword>
<dbReference type="InterPro" id="IPR036291">
    <property type="entry name" value="NAD(P)-bd_dom_sf"/>
</dbReference>
<dbReference type="AlphaFoldDB" id="A0A395HY13"/>
<dbReference type="Gene3D" id="3.40.50.720">
    <property type="entry name" value="NAD(P)-binding Rossmann-like Domain"/>
    <property type="match status" value="1"/>
</dbReference>
<protein>
    <recommendedName>
        <fullName evidence="4">NAD(P)-binding protein</fullName>
    </recommendedName>
</protein>
<dbReference type="RefSeq" id="XP_025551543.1">
    <property type="nucleotide sequence ID" value="XM_025697673.1"/>
</dbReference>
<name>A0A395HY13_ASPHC</name>
<dbReference type="VEuPathDB" id="FungiDB:BO97DRAFT_434374"/>
<dbReference type="GeneID" id="37201962"/>
<evidence type="ECO:0008006" key="4">
    <source>
        <dbReference type="Google" id="ProtNLM"/>
    </source>
</evidence>
<accession>A0A395HY13</accession>
<feature type="region of interest" description="Disordered" evidence="1">
    <location>
        <begin position="1"/>
        <end position="23"/>
    </location>
</feature>
<proteinExistence type="predicted"/>
<organism evidence="2 3">
    <name type="scientific">Aspergillus homomorphus (strain CBS 101889)</name>
    <dbReference type="NCBI Taxonomy" id="1450537"/>
    <lineage>
        <taxon>Eukaryota</taxon>
        <taxon>Fungi</taxon>
        <taxon>Dikarya</taxon>
        <taxon>Ascomycota</taxon>
        <taxon>Pezizomycotina</taxon>
        <taxon>Eurotiomycetes</taxon>
        <taxon>Eurotiomycetidae</taxon>
        <taxon>Eurotiales</taxon>
        <taxon>Aspergillaceae</taxon>
        <taxon>Aspergillus</taxon>
        <taxon>Aspergillus subgen. Circumdati</taxon>
    </lineage>
</organism>
<sequence length="187" mass="20291">MQTKRIGLISDRSKSTHTNPSGASRGLNFAIAKELLLTTTYHIMVRSRRPSHGDDAARLGDGVSALSLDRTLATNVSGQARVTKALFLLLLDSAEKAGLRPRLVFVSSSLGSLSYNGDSTSRHSDYHTVEYRVSKAAIHMLLVEYHMALPVVTLVGAALGSRITRNADALRKMGAVEPEVRARILPR</sequence>
<gene>
    <name evidence="2" type="ORF">BO97DRAFT_434374</name>
</gene>
<dbReference type="EMBL" id="KZ824283">
    <property type="protein sequence ID" value="RAL12389.1"/>
    <property type="molecule type" value="Genomic_DNA"/>
</dbReference>
<dbReference type="SUPFAM" id="SSF51735">
    <property type="entry name" value="NAD(P)-binding Rossmann-fold domains"/>
    <property type="match status" value="1"/>
</dbReference>